<keyword evidence="22" id="KW-1185">Reference proteome</keyword>
<dbReference type="InterPro" id="IPR001645">
    <property type="entry name" value="Folylpolyglutamate_synth"/>
</dbReference>
<evidence type="ECO:0000256" key="7">
    <source>
        <dbReference type="ARBA" id="ARBA00013025"/>
    </source>
</evidence>
<keyword evidence="10" id="KW-0479">Metal-binding</keyword>
<evidence type="ECO:0000256" key="15">
    <source>
        <dbReference type="ARBA" id="ARBA00030592"/>
    </source>
</evidence>
<dbReference type="GO" id="GO:0005524">
    <property type="term" value="F:ATP binding"/>
    <property type="evidence" value="ECO:0007669"/>
    <property type="project" value="UniProtKB-KW"/>
</dbReference>
<dbReference type="Pfam" id="PF02875">
    <property type="entry name" value="Mur_ligase_C"/>
    <property type="match status" value="1"/>
</dbReference>
<comment type="subunit">
    <text evidence="5">Monomer.</text>
</comment>
<dbReference type="EC" id="6.3.2.17" evidence="7"/>
<dbReference type="GO" id="GO:0046656">
    <property type="term" value="P:folic acid biosynthetic process"/>
    <property type="evidence" value="ECO:0007669"/>
    <property type="project" value="UniProtKB-KW"/>
</dbReference>
<dbReference type="SUPFAM" id="SSF53623">
    <property type="entry name" value="MurD-like peptide ligases, catalytic domain"/>
    <property type="match status" value="1"/>
</dbReference>
<comment type="cofactor">
    <cofactor evidence="1">
        <name>Mg(2+)</name>
        <dbReference type="ChEBI" id="CHEBI:18420"/>
    </cofactor>
</comment>
<evidence type="ECO:0000256" key="11">
    <source>
        <dbReference type="ARBA" id="ARBA00022741"/>
    </source>
</evidence>
<evidence type="ECO:0000313" key="21">
    <source>
        <dbReference type="EMBL" id="BCU81250.1"/>
    </source>
</evidence>
<dbReference type="GO" id="GO:0008841">
    <property type="term" value="F:dihydrofolate synthase activity"/>
    <property type="evidence" value="ECO:0007669"/>
    <property type="project" value="UniProtKB-EC"/>
</dbReference>
<comment type="catalytic activity">
    <reaction evidence="16">
        <text>(6S)-5,6,7,8-tetrahydrofolyl-(gamma-L-Glu)(n) + L-glutamate + ATP = (6S)-5,6,7,8-tetrahydrofolyl-(gamma-L-Glu)(n+1) + ADP + phosphate + H(+)</text>
        <dbReference type="Rhea" id="RHEA:10580"/>
        <dbReference type="Rhea" id="RHEA-COMP:14738"/>
        <dbReference type="Rhea" id="RHEA-COMP:14740"/>
        <dbReference type="ChEBI" id="CHEBI:15378"/>
        <dbReference type="ChEBI" id="CHEBI:29985"/>
        <dbReference type="ChEBI" id="CHEBI:30616"/>
        <dbReference type="ChEBI" id="CHEBI:43474"/>
        <dbReference type="ChEBI" id="CHEBI:141005"/>
        <dbReference type="ChEBI" id="CHEBI:456216"/>
        <dbReference type="EC" id="6.3.2.17"/>
    </reaction>
</comment>
<evidence type="ECO:0000256" key="18">
    <source>
        <dbReference type="PIRNR" id="PIRNR001563"/>
    </source>
</evidence>
<evidence type="ECO:0000256" key="10">
    <source>
        <dbReference type="ARBA" id="ARBA00022723"/>
    </source>
</evidence>
<dbReference type="AlphaFoldDB" id="A0A8D5UFY1"/>
<evidence type="ECO:0000256" key="9">
    <source>
        <dbReference type="ARBA" id="ARBA00022598"/>
    </source>
</evidence>
<keyword evidence="14" id="KW-0289">Folate biosynthesis</keyword>
<sequence>MDQRFVTAEDVFRWMDETCVQAIQPGLDRMEWALDRLGHPERRMKWIHIAGTNGKGSTAAMIAKVLEQAGYPVGMFTSPYLMHWSERIRFDGENIPEESFVRWANELKPVVEEMIRSGVGQPSPFEFWTLLAICYFAKEALPWFIVWETGLGGRWDATNVVYPLVSVITNVGHDHIHLLGDSLSQIAEEKAGIIKPGVPVVCGCEDETAVRVIAEKAEAGRSSLYLIGRDYEAETIESTSSHQRIRFRNMYRSLEEIIIPLVGQHQAKNAATAMMTLEVLRQFYATVLEDEDVLAGFSKVQWPGRLEKVADDPPIWLDGAHNPEGAEALAAFLSGQVTYRRLHLLLSVMEDKEVERVLQPLVPLAEQIVVTQASHPRAMKAERLAGLVRSLTSAEVETAETPEEGLNRLRQRASADDLILVTGSLFLVSDIRKQVVSGENQG</sequence>
<dbReference type="PROSITE" id="PS01011">
    <property type="entry name" value="FOLYLPOLYGLU_SYNT_1"/>
    <property type="match status" value="1"/>
</dbReference>
<gene>
    <name evidence="21" type="primary">folC</name>
    <name evidence="21" type="ORF">JIR001_10330</name>
</gene>
<dbReference type="EMBL" id="AP024601">
    <property type="protein sequence ID" value="BCU81250.1"/>
    <property type="molecule type" value="Genomic_DNA"/>
</dbReference>
<feature type="domain" description="Mur ligase C-terminal" evidence="19">
    <location>
        <begin position="304"/>
        <end position="424"/>
    </location>
</feature>
<evidence type="ECO:0000256" key="2">
    <source>
        <dbReference type="ARBA" id="ARBA00004799"/>
    </source>
</evidence>
<comment type="similarity">
    <text evidence="4 18">Belongs to the folylpolyglutamate synthase family.</text>
</comment>
<evidence type="ECO:0000256" key="12">
    <source>
        <dbReference type="ARBA" id="ARBA00022840"/>
    </source>
</evidence>
<name>A0A8D5UFY1_9BACL</name>
<dbReference type="InterPro" id="IPR018109">
    <property type="entry name" value="Folylpolyglutamate_synth_CS"/>
</dbReference>
<dbReference type="GO" id="GO:0004326">
    <property type="term" value="F:tetrahydrofolylpolyglutamate synthase activity"/>
    <property type="evidence" value="ECO:0007669"/>
    <property type="project" value="UniProtKB-EC"/>
</dbReference>
<dbReference type="PIRSF" id="PIRSF001563">
    <property type="entry name" value="Folylpolyglu_synth"/>
    <property type="match status" value="1"/>
</dbReference>
<keyword evidence="12 18" id="KW-0067">ATP-binding</keyword>
<dbReference type="KEGG" id="pabs:JIR001_10330"/>
<dbReference type="GO" id="GO:0005737">
    <property type="term" value="C:cytoplasm"/>
    <property type="evidence" value="ECO:0007669"/>
    <property type="project" value="TreeGrafter"/>
</dbReference>
<dbReference type="InterPro" id="IPR036565">
    <property type="entry name" value="Mur-like_cat_sf"/>
</dbReference>
<evidence type="ECO:0000256" key="3">
    <source>
        <dbReference type="ARBA" id="ARBA00005150"/>
    </source>
</evidence>
<evidence type="ECO:0000256" key="1">
    <source>
        <dbReference type="ARBA" id="ARBA00001946"/>
    </source>
</evidence>
<dbReference type="GO" id="GO:0046872">
    <property type="term" value="F:metal ion binding"/>
    <property type="evidence" value="ECO:0007669"/>
    <property type="project" value="UniProtKB-KW"/>
</dbReference>
<feature type="domain" description="Mur ligase central" evidence="20">
    <location>
        <begin position="49"/>
        <end position="276"/>
    </location>
</feature>
<comment type="pathway">
    <text evidence="2">Cofactor biosynthesis; tetrahydrofolate biosynthesis; 7,8-dihydrofolate from 2-amino-4-hydroxy-6-hydroxymethyl-7,8-dihydropteridine diphosphate and 4-aminobenzoate: step 2/2.</text>
</comment>
<dbReference type="InterPro" id="IPR036615">
    <property type="entry name" value="Mur_ligase_C_dom_sf"/>
</dbReference>
<dbReference type="Gene3D" id="3.40.1190.10">
    <property type="entry name" value="Mur-like, catalytic domain"/>
    <property type="match status" value="1"/>
</dbReference>
<evidence type="ECO:0000256" key="4">
    <source>
        <dbReference type="ARBA" id="ARBA00008276"/>
    </source>
</evidence>
<accession>A0A8D5UFY1</accession>
<evidence type="ECO:0000259" key="19">
    <source>
        <dbReference type="Pfam" id="PF02875"/>
    </source>
</evidence>
<evidence type="ECO:0000256" key="16">
    <source>
        <dbReference type="ARBA" id="ARBA00047493"/>
    </source>
</evidence>
<evidence type="ECO:0000256" key="13">
    <source>
        <dbReference type="ARBA" id="ARBA00022842"/>
    </source>
</evidence>
<reference evidence="21" key="2">
    <citation type="journal article" date="2021" name="Microbiol. Resour. Announc.">
        <title>Complete Genome Sequence of Polycladomyces abyssicola JIR-001T, Isolated from Hemipelagic Sediment in Deep Seawater.</title>
        <authorList>
            <person name="Tsubouchi T."/>
            <person name="Kaneko Y."/>
        </authorList>
    </citation>
    <scope>NUCLEOTIDE SEQUENCE</scope>
    <source>
        <strain evidence="21">JIR-001</strain>
    </source>
</reference>
<protein>
    <recommendedName>
        <fullName evidence="8">Dihydrofolate synthase/folylpolyglutamate synthase</fullName>
        <ecNumber evidence="6">6.3.2.12</ecNumber>
        <ecNumber evidence="7">6.3.2.17</ecNumber>
    </recommendedName>
    <alternativeName>
        <fullName evidence="15">Tetrahydrofolylpolyglutamate synthase</fullName>
    </alternativeName>
</protein>
<evidence type="ECO:0000256" key="17">
    <source>
        <dbReference type="ARBA" id="ARBA00049161"/>
    </source>
</evidence>
<dbReference type="SUPFAM" id="SSF53244">
    <property type="entry name" value="MurD-like peptide ligases, peptide-binding domain"/>
    <property type="match status" value="1"/>
</dbReference>
<comment type="catalytic activity">
    <reaction evidence="17">
        <text>7,8-dihydropteroate + L-glutamate + ATP = 7,8-dihydrofolate + ADP + phosphate + H(+)</text>
        <dbReference type="Rhea" id="RHEA:23584"/>
        <dbReference type="ChEBI" id="CHEBI:15378"/>
        <dbReference type="ChEBI" id="CHEBI:17839"/>
        <dbReference type="ChEBI" id="CHEBI:29985"/>
        <dbReference type="ChEBI" id="CHEBI:30616"/>
        <dbReference type="ChEBI" id="CHEBI:43474"/>
        <dbReference type="ChEBI" id="CHEBI:57451"/>
        <dbReference type="ChEBI" id="CHEBI:456216"/>
        <dbReference type="EC" id="6.3.2.12"/>
    </reaction>
</comment>
<dbReference type="FunFam" id="3.40.1190.10:FF:000004">
    <property type="entry name" value="Dihydrofolate synthase/folylpolyglutamate synthase"/>
    <property type="match status" value="1"/>
</dbReference>
<evidence type="ECO:0000256" key="6">
    <source>
        <dbReference type="ARBA" id="ARBA00013023"/>
    </source>
</evidence>
<dbReference type="PANTHER" id="PTHR11136:SF0">
    <property type="entry name" value="DIHYDROFOLATE SYNTHETASE-RELATED"/>
    <property type="match status" value="1"/>
</dbReference>
<evidence type="ECO:0000259" key="20">
    <source>
        <dbReference type="Pfam" id="PF08245"/>
    </source>
</evidence>
<keyword evidence="9 18" id="KW-0436">Ligase</keyword>
<reference evidence="21" key="1">
    <citation type="journal article" date="2013" name="Int. J. Syst. Evol. Microbiol.">
        <title>Polycladomyces abyssicola gen. nov., sp. nov., a thermophilic filamentous bacterium isolated from hemipelagic sediment.</title>
        <authorList>
            <person name="Tsubouchi T."/>
            <person name="Shimane Y."/>
            <person name="Mori K."/>
            <person name="Usui K."/>
            <person name="Hiraki T."/>
            <person name="Tame A."/>
            <person name="Uematsu K."/>
            <person name="Maruyama T."/>
            <person name="Hatada Y."/>
        </authorList>
    </citation>
    <scope>NUCLEOTIDE SEQUENCE</scope>
    <source>
        <strain evidence="21">JIR-001</strain>
    </source>
</reference>
<evidence type="ECO:0000256" key="14">
    <source>
        <dbReference type="ARBA" id="ARBA00022909"/>
    </source>
</evidence>
<keyword evidence="11 18" id="KW-0547">Nucleotide-binding</keyword>
<dbReference type="Gene3D" id="3.90.190.20">
    <property type="entry name" value="Mur ligase, C-terminal domain"/>
    <property type="match status" value="1"/>
</dbReference>
<dbReference type="NCBIfam" id="TIGR01499">
    <property type="entry name" value="folC"/>
    <property type="match status" value="1"/>
</dbReference>
<organism evidence="21 22">
    <name type="scientific">Polycladomyces abyssicola</name>
    <dbReference type="NCBI Taxonomy" id="1125966"/>
    <lineage>
        <taxon>Bacteria</taxon>
        <taxon>Bacillati</taxon>
        <taxon>Bacillota</taxon>
        <taxon>Bacilli</taxon>
        <taxon>Bacillales</taxon>
        <taxon>Thermoactinomycetaceae</taxon>
        <taxon>Polycladomyces</taxon>
    </lineage>
</organism>
<evidence type="ECO:0000256" key="8">
    <source>
        <dbReference type="ARBA" id="ARBA00019357"/>
    </source>
</evidence>
<proteinExistence type="inferred from homology"/>
<dbReference type="EC" id="6.3.2.12" evidence="6"/>
<dbReference type="Pfam" id="PF08245">
    <property type="entry name" value="Mur_ligase_M"/>
    <property type="match status" value="1"/>
</dbReference>
<dbReference type="Proteomes" id="UP000677436">
    <property type="component" value="Chromosome"/>
</dbReference>
<keyword evidence="13" id="KW-0460">Magnesium</keyword>
<dbReference type="InterPro" id="IPR013221">
    <property type="entry name" value="Mur_ligase_cen"/>
</dbReference>
<dbReference type="RefSeq" id="WP_212774511.1">
    <property type="nucleotide sequence ID" value="NZ_AP024601.1"/>
</dbReference>
<comment type="pathway">
    <text evidence="3">Cofactor biosynthesis; tetrahydrofolylpolyglutamate biosynthesis.</text>
</comment>
<evidence type="ECO:0000313" key="22">
    <source>
        <dbReference type="Proteomes" id="UP000677436"/>
    </source>
</evidence>
<dbReference type="PANTHER" id="PTHR11136">
    <property type="entry name" value="FOLYLPOLYGLUTAMATE SYNTHASE-RELATED"/>
    <property type="match status" value="1"/>
</dbReference>
<dbReference type="InterPro" id="IPR004101">
    <property type="entry name" value="Mur_ligase_C"/>
</dbReference>
<evidence type="ECO:0000256" key="5">
    <source>
        <dbReference type="ARBA" id="ARBA00011245"/>
    </source>
</evidence>